<dbReference type="KEGG" id="fmr:Fuma_05907"/>
<accession>A0A1P8WQA7</accession>
<reference evidence="3 4" key="1">
    <citation type="journal article" date="2016" name="Front. Microbiol.">
        <title>Fuerstia marisgermanicae gen. nov., sp. nov., an Unusual Member of the Phylum Planctomycetes from the German Wadden Sea.</title>
        <authorList>
            <person name="Kohn T."/>
            <person name="Heuer A."/>
            <person name="Jogler M."/>
            <person name="Vollmers J."/>
            <person name="Boedeker C."/>
            <person name="Bunk B."/>
            <person name="Rast P."/>
            <person name="Borchert D."/>
            <person name="Glockner I."/>
            <person name="Freese H.M."/>
            <person name="Klenk H.P."/>
            <person name="Overmann J."/>
            <person name="Kaster A.K."/>
            <person name="Rohde M."/>
            <person name="Wiegand S."/>
            <person name="Jogler C."/>
        </authorList>
    </citation>
    <scope>NUCLEOTIDE SEQUENCE [LARGE SCALE GENOMIC DNA]</scope>
    <source>
        <strain evidence="3 4">NH11</strain>
    </source>
</reference>
<sequence length="217" mass="23212" precursor="true">MRSSLFTLALLALTVGTAEDSTAARPVFGGDVVVTNKTDFAVRVWIRHGVRLVKTARLQPMESVTSPQLRLGNNKMDPSEYSRVNVFARGLEAPIRGRNATDVSSYGGPPLEGETDCYDITTLIIGQEDGEISEDDVVLFDIENGDCDTDPEDPGDDDADDDSADGDGNGDGDGETTGQLDSRQEQTVMIASSSGLAFLIIVGCLLGRAPRQKENEV</sequence>
<feature type="region of interest" description="Disordered" evidence="1">
    <location>
        <begin position="143"/>
        <end position="186"/>
    </location>
</feature>
<evidence type="ECO:0000313" key="3">
    <source>
        <dbReference type="EMBL" id="APZ96239.1"/>
    </source>
</evidence>
<feature type="chain" id="PRO_5012297960" evidence="2">
    <location>
        <begin position="19"/>
        <end position="217"/>
    </location>
</feature>
<proteinExistence type="predicted"/>
<organism evidence="3 4">
    <name type="scientific">Fuerstiella marisgermanici</name>
    <dbReference type="NCBI Taxonomy" id="1891926"/>
    <lineage>
        <taxon>Bacteria</taxon>
        <taxon>Pseudomonadati</taxon>
        <taxon>Planctomycetota</taxon>
        <taxon>Planctomycetia</taxon>
        <taxon>Planctomycetales</taxon>
        <taxon>Planctomycetaceae</taxon>
        <taxon>Fuerstiella</taxon>
    </lineage>
</organism>
<dbReference type="Proteomes" id="UP000187735">
    <property type="component" value="Chromosome"/>
</dbReference>
<gene>
    <name evidence="3" type="ORF">Fuma_05907</name>
</gene>
<evidence type="ECO:0000313" key="4">
    <source>
        <dbReference type="Proteomes" id="UP000187735"/>
    </source>
</evidence>
<evidence type="ECO:0000256" key="1">
    <source>
        <dbReference type="SAM" id="MobiDB-lite"/>
    </source>
</evidence>
<protein>
    <submittedName>
        <fullName evidence="3">Uncharacterized protein</fullName>
    </submittedName>
</protein>
<keyword evidence="4" id="KW-1185">Reference proteome</keyword>
<dbReference type="AlphaFoldDB" id="A0A1P8WQA7"/>
<name>A0A1P8WQA7_9PLAN</name>
<evidence type="ECO:0000256" key="2">
    <source>
        <dbReference type="SAM" id="SignalP"/>
    </source>
</evidence>
<feature type="compositionally biased region" description="Acidic residues" evidence="1">
    <location>
        <begin position="143"/>
        <end position="174"/>
    </location>
</feature>
<keyword evidence="2" id="KW-0732">Signal</keyword>
<feature type="signal peptide" evidence="2">
    <location>
        <begin position="1"/>
        <end position="18"/>
    </location>
</feature>
<dbReference type="RefSeq" id="WP_077027289.1">
    <property type="nucleotide sequence ID" value="NZ_CP017641.1"/>
</dbReference>
<dbReference type="STRING" id="1891926.Fuma_05907"/>
<dbReference type="EMBL" id="CP017641">
    <property type="protein sequence ID" value="APZ96239.1"/>
    <property type="molecule type" value="Genomic_DNA"/>
</dbReference>